<dbReference type="InterPro" id="IPR027417">
    <property type="entry name" value="P-loop_NTPase"/>
</dbReference>
<evidence type="ECO:0000313" key="3">
    <source>
        <dbReference type="EMBL" id="SES49183.1"/>
    </source>
</evidence>
<dbReference type="STRING" id="155974.SAMN04487818_1257"/>
<reference evidence="4" key="1">
    <citation type="submission" date="2016-10" db="EMBL/GenBank/DDBJ databases">
        <authorList>
            <person name="Varghese N."/>
            <person name="Submissions S."/>
        </authorList>
    </citation>
    <scope>NUCLEOTIDE SEQUENCE [LARGE SCALE GENOMIC DNA]</scope>
    <source>
        <strain evidence="4">DSM 44260</strain>
    </source>
</reference>
<keyword evidence="1" id="KW-0472">Membrane</keyword>
<feature type="domain" description="Dynamin N-terminal" evidence="2">
    <location>
        <begin position="46"/>
        <end position="200"/>
    </location>
</feature>
<dbReference type="RefSeq" id="WP_092787259.1">
    <property type="nucleotide sequence ID" value="NZ_FOGI01000025.1"/>
</dbReference>
<proteinExistence type="predicted"/>
<keyword evidence="1" id="KW-0812">Transmembrane</keyword>
<organism evidence="3 4">
    <name type="scientific">Actinokineospora terrae</name>
    <dbReference type="NCBI Taxonomy" id="155974"/>
    <lineage>
        <taxon>Bacteria</taxon>
        <taxon>Bacillati</taxon>
        <taxon>Actinomycetota</taxon>
        <taxon>Actinomycetes</taxon>
        <taxon>Pseudonocardiales</taxon>
        <taxon>Pseudonocardiaceae</taxon>
        <taxon>Actinokineospora</taxon>
    </lineage>
</organism>
<name>A0A1H9XU30_9PSEU</name>
<dbReference type="AlphaFoldDB" id="A0A1H9XU30"/>
<dbReference type="PANTHER" id="PTHR43681">
    <property type="entry name" value="TRANSMEMBRANE GTPASE FZO"/>
    <property type="match status" value="1"/>
</dbReference>
<dbReference type="SUPFAM" id="SSF52540">
    <property type="entry name" value="P-loop containing nucleoside triphosphate hydrolases"/>
    <property type="match status" value="1"/>
</dbReference>
<dbReference type="PANTHER" id="PTHR43681:SF1">
    <property type="entry name" value="SARCALUMENIN"/>
    <property type="match status" value="1"/>
</dbReference>
<protein>
    <submittedName>
        <fullName evidence="3">Dynamin family protein</fullName>
    </submittedName>
</protein>
<dbReference type="Proteomes" id="UP000199051">
    <property type="component" value="Unassembled WGS sequence"/>
</dbReference>
<dbReference type="InterPro" id="IPR051943">
    <property type="entry name" value="TRAFAC_Dynamin-like_GTPase"/>
</dbReference>
<accession>A0A1H9XU30</accession>
<gene>
    <name evidence="3" type="ORF">SAMN04487818_1257</name>
</gene>
<evidence type="ECO:0000256" key="1">
    <source>
        <dbReference type="SAM" id="Phobius"/>
    </source>
</evidence>
<sequence>MSHDVVRQVLRLANDTHGLAVRCERADVAGVLAAQAGRWSESTATVVVAGAQKRGKSRLVNALVGVSGLLPVDADIASETHIALSYGDELAASVRRGDEVEVVDPARLAEYASVLGDPALRRGVTGVEVTVRHPVLQGVRLVDTPGVDSLTAGHRHATVAALGGADALLFAVSAQDQPILRHELDFLAEAAARVHTIAFVMTKVEDSVGWRELLTENRERLARAVEALDPRVGKRLLAAPWLPVSAKLAEAALALTQAGADERAAVRRERSGFPALERLIGRWALRRELIRAGGVLTVTTSAARDLAETAGDAAAVESADEADVAARLSEVDAELADLAERRRARRVAGLDQHLLAREASRGAKVILDGYRRTYENEVADLGSGRAIEAYLSALPDSLDQSLAAAWTEITAAVEDVATAAFDSYLKAMGVDAPVVDLAILTRPDAPTGHAARPGAARFDVLAEGLPTVMMAGSVSYLATILGAAALSPLAPVAIGSALAVGFFTHKRRLAATTRTKAALTTAIRDAFTAATTDITLAVDRATLTWRTTTEQHIDEALAARHKALESRKRDLSTPALGEGAPNLTTATTLLDRAATLHNALESALRQPD</sequence>
<dbReference type="Pfam" id="PF00350">
    <property type="entry name" value="Dynamin_N"/>
    <property type="match status" value="1"/>
</dbReference>
<evidence type="ECO:0000313" key="4">
    <source>
        <dbReference type="Proteomes" id="UP000199051"/>
    </source>
</evidence>
<dbReference type="EMBL" id="FOGI01000025">
    <property type="protein sequence ID" value="SES49183.1"/>
    <property type="molecule type" value="Genomic_DNA"/>
</dbReference>
<evidence type="ECO:0000259" key="2">
    <source>
        <dbReference type="Pfam" id="PF00350"/>
    </source>
</evidence>
<feature type="transmembrane region" description="Helical" evidence="1">
    <location>
        <begin position="476"/>
        <end position="504"/>
    </location>
</feature>
<keyword evidence="4" id="KW-1185">Reference proteome</keyword>
<keyword evidence="1" id="KW-1133">Transmembrane helix</keyword>
<dbReference type="Gene3D" id="3.40.50.300">
    <property type="entry name" value="P-loop containing nucleotide triphosphate hydrolases"/>
    <property type="match status" value="1"/>
</dbReference>
<dbReference type="InterPro" id="IPR045063">
    <property type="entry name" value="Dynamin_N"/>
</dbReference>